<gene>
    <name evidence="2" type="ORF">M9Y10_041031</name>
</gene>
<sequence length="573" mass="67088">MKAKQQILDISESNSVSSRKKKQITRFPSNINFTDNTRRKAKQLEQKIHRTTKQRQKIQEPIPSYLPKKRVDHNNQRQNAKQIDREKDNSPEKQLLINNSQLIAIRESLLNENTNIKLSDLDMKTLSQLLEHLREYSAYCVLQRQYDEAEQANVLYEKIKDEVQMNNLNYKFENNENSLYEEEDISYPELKKAKMQQFKIELEDYDLITIKKRQELDEKLLNDSKLFEENWKVNMPRKYRKPSSKLIELYEIERKFGLTGQFQEAKKIKIEADRLQNIEMAQAQKRLVHDYTIAKSQFDKQQEKERQIFEDTRNHWRSVVVARQKVEMEAIKNRKTVLSVKQTEPKVVKESSIDSPSKISDQYNNGGAAVYRKENIAPRDILLPPLMAPNDEKMKELRVKEIESQKTRIQQFKANQRLKELEDDLSEKSTPRVNSPRSDFLLPAPSIKSQKSDRSKSRNNKEIIKITNSGRKVKSGLSHQSDYSISETFLKDDDQTLDIHLDVDMVRNILQEKIKSEINESSLETANTNCSNENTENININNSDINGPTTSSTANEVVRKSITFQLTETNNFK</sequence>
<dbReference type="Proteomes" id="UP001470230">
    <property type="component" value="Unassembled WGS sequence"/>
</dbReference>
<evidence type="ECO:0000313" key="3">
    <source>
        <dbReference type="Proteomes" id="UP001470230"/>
    </source>
</evidence>
<reference evidence="2 3" key="1">
    <citation type="submission" date="2024-04" db="EMBL/GenBank/DDBJ databases">
        <title>Tritrichomonas musculus Genome.</title>
        <authorList>
            <person name="Alves-Ferreira E."/>
            <person name="Grigg M."/>
            <person name="Lorenzi H."/>
            <person name="Galac M."/>
        </authorList>
    </citation>
    <scope>NUCLEOTIDE SEQUENCE [LARGE SCALE GENOMIC DNA]</scope>
    <source>
        <strain evidence="2 3">EAF2021</strain>
    </source>
</reference>
<protein>
    <submittedName>
        <fullName evidence="2">Uncharacterized protein</fullName>
    </submittedName>
</protein>
<proteinExistence type="predicted"/>
<keyword evidence="3" id="KW-1185">Reference proteome</keyword>
<feature type="region of interest" description="Disordered" evidence="1">
    <location>
        <begin position="420"/>
        <end position="462"/>
    </location>
</feature>
<dbReference type="PANTHER" id="PTHR47026:SF2">
    <property type="entry name" value="FLAGELLAR ASSOCIATED PROTEIN"/>
    <property type="match status" value="1"/>
</dbReference>
<comment type="caution">
    <text evidence="2">The sequence shown here is derived from an EMBL/GenBank/DDBJ whole genome shotgun (WGS) entry which is preliminary data.</text>
</comment>
<evidence type="ECO:0000256" key="1">
    <source>
        <dbReference type="SAM" id="MobiDB-lite"/>
    </source>
</evidence>
<feature type="region of interest" description="Disordered" evidence="1">
    <location>
        <begin position="1"/>
        <end position="23"/>
    </location>
</feature>
<organism evidence="2 3">
    <name type="scientific">Tritrichomonas musculus</name>
    <dbReference type="NCBI Taxonomy" id="1915356"/>
    <lineage>
        <taxon>Eukaryota</taxon>
        <taxon>Metamonada</taxon>
        <taxon>Parabasalia</taxon>
        <taxon>Tritrichomonadida</taxon>
        <taxon>Tritrichomonadidae</taxon>
        <taxon>Tritrichomonas</taxon>
    </lineage>
</organism>
<dbReference type="EMBL" id="JAPFFF010000007">
    <property type="protein sequence ID" value="KAK8885581.1"/>
    <property type="molecule type" value="Genomic_DNA"/>
</dbReference>
<feature type="compositionally biased region" description="Basic and acidic residues" evidence="1">
    <location>
        <begin position="82"/>
        <end position="91"/>
    </location>
</feature>
<name>A0ABR2K391_9EUKA</name>
<feature type="region of interest" description="Disordered" evidence="1">
    <location>
        <begin position="68"/>
        <end position="92"/>
    </location>
</feature>
<dbReference type="PANTHER" id="PTHR47026">
    <property type="entry name" value="PIGMENTOSA GTPASE REGULATOR-LIKE PROTEIN, PUTATIVE-RELATED"/>
    <property type="match status" value="1"/>
</dbReference>
<accession>A0ABR2K391</accession>
<feature type="compositionally biased region" description="Basic and acidic residues" evidence="1">
    <location>
        <begin position="450"/>
        <end position="462"/>
    </location>
</feature>
<evidence type="ECO:0000313" key="2">
    <source>
        <dbReference type="EMBL" id="KAK8885581.1"/>
    </source>
</evidence>